<keyword evidence="2" id="KW-1185">Reference proteome</keyword>
<evidence type="ECO:0000313" key="1">
    <source>
        <dbReference type="EMBL" id="CAG8557959.1"/>
    </source>
</evidence>
<gene>
    <name evidence="1" type="ORF">SPELUC_LOCUS5484</name>
</gene>
<dbReference type="Proteomes" id="UP000789366">
    <property type="component" value="Unassembled WGS sequence"/>
</dbReference>
<reference evidence="1" key="1">
    <citation type="submission" date="2021-06" db="EMBL/GenBank/DDBJ databases">
        <authorList>
            <person name="Kallberg Y."/>
            <person name="Tangrot J."/>
            <person name="Rosling A."/>
        </authorList>
    </citation>
    <scope>NUCLEOTIDE SEQUENCE</scope>
    <source>
        <strain evidence="1">28 12/20/2015</strain>
    </source>
</reference>
<accession>A0ACA9LZT2</accession>
<sequence length="134" mass="14882">MVKVNNPKTMQSVYKKFEAMLKQQSINDSGSKCLIITYEIAKKLGLEINKSLPNSEASARAHTIDKAVSGIVKQVLDKKIWISLYQLLEIAKRKKRFLNDTASETTSISESGSSSESSSDEDFTVDVAKAKKHN</sequence>
<organism evidence="1 2">
    <name type="scientific">Cetraspora pellucida</name>
    <dbReference type="NCBI Taxonomy" id="1433469"/>
    <lineage>
        <taxon>Eukaryota</taxon>
        <taxon>Fungi</taxon>
        <taxon>Fungi incertae sedis</taxon>
        <taxon>Mucoromycota</taxon>
        <taxon>Glomeromycotina</taxon>
        <taxon>Glomeromycetes</taxon>
        <taxon>Diversisporales</taxon>
        <taxon>Gigasporaceae</taxon>
        <taxon>Cetraspora</taxon>
    </lineage>
</organism>
<comment type="caution">
    <text evidence="1">The sequence shown here is derived from an EMBL/GenBank/DDBJ whole genome shotgun (WGS) entry which is preliminary data.</text>
</comment>
<dbReference type="EMBL" id="CAJVPW010005624">
    <property type="protein sequence ID" value="CAG8557959.1"/>
    <property type="molecule type" value="Genomic_DNA"/>
</dbReference>
<protein>
    <submittedName>
        <fullName evidence="1">1720_t:CDS:1</fullName>
    </submittedName>
</protein>
<proteinExistence type="predicted"/>
<evidence type="ECO:0000313" key="2">
    <source>
        <dbReference type="Proteomes" id="UP000789366"/>
    </source>
</evidence>
<name>A0ACA9LZT2_9GLOM</name>